<dbReference type="EMBL" id="JARJCM010000016">
    <property type="protein sequence ID" value="KAJ7041596.1"/>
    <property type="molecule type" value="Genomic_DNA"/>
</dbReference>
<name>A0AAD6T855_9AGAR</name>
<protein>
    <submittedName>
        <fullName evidence="2">Uncharacterized protein</fullName>
    </submittedName>
</protein>
<sequence length="249" mass="28609">MFRKTLPDCIQDASQKPPILGWGRGGAPILSPSPRNDRERAPTADAGHYYIDSRGTDWGHSLADCEHPTLDDRFSLKEYDDPRPYAADAHPRMDLTQLMPKQPAKSRMGRAQRRSSSRRRTSVKIMLEAASGCMKSRMKLRSSCGPSEGETVPGVLPWTCPYRLRFYIKKLQDEMLADPDNQKRWRMSTNFYASHFVAKLHPTTADDHTFAVDLNNPDTWIRMPQNVTPFFVNQENREQYEHVREIMGL</sequence>
<feature type="compositionally biased region" description="Basic residues" evidence="1">
    <location>
        <begin position="107"/>
        <end position="121"/>
    </location>
</feature>
<reference evidence="2" key="1">
    <citation type="submission" date="2023-03" db="EMBL/GenBank/DDBJ databases">
        <title>Massive genome expansion in bonnet fungi (Mycena s.s.) driven by repeated elements and novel gene families across ecological guilds.</title>
        <authorList>
            <consortium name="Lawrence Berkeley National Laboratory"/>
            <person name="Harder C.B."/>
            <person name="Miyauchi S."/>
            <person name="Viragh M."/>
            <person name="Kuo A."/>
            <person name="Thoen E."/>
            <person name="Andreopoulos B."/>
            <person name="Lu D."/>
            <person name="Skrede I."/>
            <person name="Drula E."/>
            <person name="Henrissat B."/>
            <person name="Morin E."/>
            <person name="Kohler A."/>
            <person name="Barry K."/>
            <person name="LaButti K."/>
            <person name="Morin E."/>
            <person name="Salamov A."/>
            <person name="Lipzen A."/>
            <person name="Mereny Z."/>
            <person name="Hegedus B."/>
            <person name="Baldrian P."/>
            <person name="Stursova M."/>
            <person name="Weitz H."/>
            <person name="Taylor A."/>
            <person name="Grigoriev I.V."/>
            <person name="Nagy L.G."/>
            <person name="Martin F."/>
            <person name="Kauserud H."/>
        </authorList>
    </citation>
    <scope>NUCLEOTIDE SEQUENCE</scope>
    <source>
        <strain evidence="2">CBHHK200</strain>
    </source>
</reference>
<dbReference type="AlphaFoldDB" id="A0AAD6T855"/>
<proteinExistence type="predicted"/>
<feature type="region of interest" description="Disordered" evidence="1">
    <location>
        <begin position="1"/>
        <end position="43"/>
    </location>
</feature>
<evidence type="ECO:0000313" key="3">
    <source>
        <dbReference type="Proteomes" id="UP001218188"/>
    </source>
</evidence>
<keyword evidence="3" id="KW-1185">Reference proteome</keyword>
<evidence type="ECO:0000256" key="1">
    <source>
        <dbReference type="SAM" id="MobiDB-lite"/>
    </source>
</evidence>
<evidence type="ECO:0000313" key="2">
    <source>
        <dbReference type="EMBL" id="KAJ7041596.1"/>
    </source>
</evidence>
<feature type="region of interest" description="Disordered" evidence="1">
    <location>
        <begin position="100"/>
        <end position="121"/>
    </location>
</feature>
<accession>A0AAD6T855</accession>
<dbReference type="Proteomes" id="UP001218188">
    <property type="component" value="Unassembled WGS sequence"/>
</dbReference>
<comment type="caution">
    <text evidence="2">The sequence shown here is derived from an EMBL/GenBank/DDBJ whole genome shotgun (WGS) entry which is preliminary data.</text>
</comment>
<organism evidence="2 3">
    <name type="scientific">Mycena alexandri</name>
    <dbReference type="NCBI Taxonomy" id="1745969"/>
    <lineage>
        <taxon>Eukaryota</taxon>
        <taxon>Fungi</taxon>
        <taxon>Dikarya</taxon>
        <taxon>Basidiomycota</taxon>
        <taxon>Agaricomycotina</taxon>
        <taxon>Agaricomycetes</taxon>
        <taxon>Agaricomycetidae</taxon>
        <taxon>Agaricales</taxon>
        <taxon>Marasmiineae</taxon>
        <taxon>Mycenaceae</taxon>
        <taxon>Mycena</taxon>
    </lineage>
</organism>
<gene>
    <name evidence="2" type="ORF">C8F04DRAFT_1177051</name>
</gene>